<dbReference type="EMBL" id="MUKB01000012">
    <property type="protein sequence ID" value="OPX18482.1"/>
    <property type="molecule type" value="Genomic_DNA"/>
</dbReference>
<proteinExistence type="inferred from homology"/>
<evidence type="ECO:0000256" key="1">
    <source>
        <dbReference type="ARBA" id="ARBA00001933"/>
    </source>
</evidence>
<evidence type="ECO:0000313" key="6">
    <source>
        <dbReference type="EMBL" id="OPX18482.1"/>
    </source>
</evidence>
<dbReference type="PROSITE" id="PS00105">
    <property type="entry name" value="AA_TRANSFER_CLASS_1"/>
    <property type="match status" value="1"/>
</dbReference>
<dbReference type="Gene3D" id="3.90.1150.10">
    <property type="entry name" value="Aspartate Aminotransferase, domain 1"/>
    <property type="match status" value="1"/>
</dbReference>
<dbReference type="GO" id="GO:0030170">
    <property type="term" value="F:pyridoxal phosphate binding"/>
    <property type="evidence" value="ECO:0007669"/>
    <property type="project" value="InterPro"/>
</dbReference>
<keyword evidence="3 4" id="KW-0808">Transferase</keyword>
<evidence type="ECO:0000256" key="3">
    <source>
        <dbReference type="ARBA" id="ARBA00022679"/>
    </source>
</evidence>
<evidence type="ECO:0000256" key="4">
    <source>
        <dbReference type="RuleBase" id="RU000481"/>
    </source>
</evidence>
<name>A0A1V4QGW9_UNCW3</name>
<evidence type="ECO:0000313" key="7">
    <source>
        <dbReference type="Proteomes" id="UP000191663"/>
    </source>
</evidence>
<dbReference type="Proteomes" id="UP000191663">
    <property type="component" value="Unassembled WGS sequence"/>
</dbReference>
<keyword evidence="2 4" id="KW-0032">Aminotransferase</keyword>
<accession>A0A1V4QGW9</accession>
<dbReference type="AlphaFoldDB" id="A0A1V4QGW9"/>
<dbReference type="InterPro" id="IPR015422">
    <property type="entry name" value="PyrdxlP-dep_Trfase_small"/>
</dbReference>
<organism evidence="6 7">
    <name type="scientific">candidate division WOR-3 bacterium 4484_100</name>
    <dbReference type="NCBI Taxonomy" id="1936077"/>
    <lineage>
        <taxon>Bacteria</taxon>
        <taxon>Bacteria division WOR-3</taxon>
    </lineage>
</organism>
<protein>
    <recommendedName>
        <fullName evidence="4">Aminotransferase</fullName>
        <ecNumber evidence="4">2.6.1.-</ecNumber>
    </recommendedName>
</protein>
<evidence type="ECO:0000259" key="5">
    <source>
        <dbReference type="Pfam" id="PF00155"/>
    </source>
</evidence>
<comment type="cofactor">
    <cofactor evidence="1 4">
        <name>pyridoxal 5'-phosphate</name>
        <dbReference type="ChEBI" id="CHEBI:597326"/>
    </cofactor>
</comment>
<dbReference type="InterPro" id="IPR004838">
    <property type="entry name" value="NHTrfase_class1_PyrdxlP-BS"/>
</dbReference>
<gene>
    <name evidence="6" type="ORF">BXT86_01030</name>
</gene>
<dbReference type="InterPro" id="IPR015421">
    <property type="entry name" value="PyrdxlP-dep_Trfase_major"/>
</dbReference>
<dbReference type="PANTHER" id="PTHR42832">
    <property type="entry name" value="AMINO ACID AMINOTRANSFERASE"/>
    <property type="match status" value="1"/>
</dbReference>
<dbReference type="Pfam" id="PF00155">
    <property type="entry name" value="Aminotran_1_2"/>
    <property type="match status" value="1"/>
</dbReference>
<dbReference type="CDD" id="cd00609">
    <property type="entry name" value="AAT_like"/>
    <property type="match status" value="1"/>
</dbReference>
<reference evidence="7" key="1">
    <citation type="submission" date="2017-01" db="EMBL/GenBank/DDBJ databases">
        <title>Novel pathways for hydrocarbon cycling and metabolic interdependencies in hydrothermal sediment communities.</title>
        <authorList>
            <person name="Dombrowski N."/>
            <person name="Seitz K."/>
            <person name="Teske A."/>
            <person name="Baker B."/>
        </authorList>
    </citation>
    <scope>NUCLEOTIDE SEQUENCE [LARGE SCALE GENOMIC DNA]</scope>
</reference>
<sequence length="388" mass="44681">MIKLPERMAGVPPYLYAEMDKVIQEARNSGKEIINIAHGDPDLMPPQEVIEELSHRAGKPGAQLYPPYWGLIELREDIARWMGKRFGVELSPEDEIMILIGAKEGLTHLYTALCDRGDYALIPDPAYPTYKTSVIFAEGMVHYFGLKQENDFLPELKEITKNLHKKTKLMIINYPNNPTTKKGDITFFKELVSFCRRHNIYLIHDNPYSEIYETDPPPSILQVDGAKDIAVELHSFSKTFNMQGYRIGWICGNKDMIKALAVVKTNTDSGIFLPIQYAAIKALELYETFVPGLREIYKKRRKIVQGYLEKIGWQYYRSDSTIYVWTRMDERFKDSMKFVIGLIKEKGVMIGPGAGYGRYGEGYLRFSLTQPEEKLRTGMERFLEFVNP</sequence>
<comment type="caution">
    <text evidence="6">The sequence shown here is derived from an EMBL/GenBank/DDBJ whole genome shotgun (WGS) entry which is preliminary data.</text>
</comment>
<dbReference type="PANTHER" id="PTHR42832:SF3">
    <property type="entry name" value="L-GLUTAMINE--4-(METHYLSULFANYL)-2-OXOBUTANOATE AMINOTRANSFERASE"/>
    <property type="match status" value="1"/>
</dbReference>
<dbReference type="InterPro" id="IPR004839">
    <property type="entry name" value="Aminotransferase_I/II_large"/>
</dbReference>
<comment type="similarity">
    <text evidence="4">Belongs to the class-I pyridoxal-phosphate-dependent aminotransferase family.</text>
</comment>
<dbReference type="Gene3D" id="3.40.640.10">
    <property type="entry name" value="Type I PLP-dependent aspartate aminotransferase-like (Major domain)"/>
    <property type="match status" value="1"/>
</dbReference>
<dbReference type="InterPro" id="IPR050881">
    <property type="entry name" value="LL-DAP_aminotransferase"/>
</dbReference>
<dbReference type="InterPro" id="IPR015424">
    <property type="entry name" value="PyrdxlP-dep_Trfase"/>
</dbReference>
<evidence type="ECO:0000256" key="2">
    <source>
        <dbReference type="ARBA" id="ARBA00022576"/>
    </source>
</evidence>
<dbReference type="GO" id="GO:0008483">
    <property type="term" value="F:transaminase activity"/>
    <property type="evidence" value="ECO:0007669"/>
    <property type="project" value="UniProtKB-KW"/>
</dbReference>
<dbReference type="EC" id="2.6.1.-" evidence="4"/>
<feature type="domain" description="Aminotransferase class I/classII large" evidence="5">
    <location>
        <begin position="32"/>
        <end position="381"/>
    </location>
</feature>
<dbReference type="SUPFAM" id="SSF53383">
    <property type="entry name" value="PLP-dependent transferases"/>
    <property type="match status" value="1"/>
</dbReference>